<dbReference type="Gene3D" id="3.90.70.80">
    <property type="match status" value="1"/>
</dbReference>
<dbReference type="SUPFAM" id="SSF54001">
    <property type="entry name" value="Cysteine proteinases"/>
    <property type="match status" value="1"/>
</dbReference>
<protein>
    <recommendedName>
        <fullName evidence="2">OTU domain-containing protein</fullName>
    </recommendedName>
</protein>
<proteinExistence type="predicted"/>
<dbReference type="AlphaFoldDB" id="A0AA38HJ89"/>
<evidence type="ECO:0000313" key="3">
    <source>
        <dbReference type="EMBL" id="KAJ3634427.1"/>
    </source>
</evidence>
<comment type="caution">
    <text evidence="3">The sequence shown here is derived from an EMBL/GenBank/DDBJ whole genome shotgun (WGS) entry which is preliminary data.</text>
</comment>
<evidence type="ECO:0000256" key="1">
    <source>
        <dbReference type="SAM" id="Coils"/>
    </source>
</evidence>
<dbReference type="GO" id="GO:0004843">
    <property type="term" value="F:cysteine-type deubiquitinase activity"/>
    <property type="evidence" value="ECO:0007669"/>
    <property type="project" value="TreeGrafter"/>
</dbReference>
<evidence type="ECO:0000313" key="4">
    <source>
        <dbReference type="Proteomes" id="UP001168821"/>
    </source>
</evidence>
<dbReference type="Pfam" id="PF02338">
    <property type="entry name" value="OTU"/>
    <property type="match status" value="1"/>
</dbReference>
<dbReference type="GO" id="GO:0016579">
    <property type="term" value="P:protein deubiquitination"/>
    <property type="evidence" value="ECO:0007669"/>
    <property type="project" value="TreeGrafter"/>
</dbReference>
<feature type="domain" description="OTU" evidence="2">
    <location>
        <begin position="90"/>
        <end position="229"/>
    </location>
</feature>
<dbReference type="PROSITE" id="PS50802">
    <property type="entry name" value="OTU"/>
    <property type="match status" value="1"/>
</dbReference>
<feature type="coiled-coil region" evidence="1">
    <location>
        <begin position="4"/>
        <end position="66"/>
    </location>
</feature>
<organism evidence="3 4">
    <name type="scientific">Zophobas morio</name>
    <dbReference type="NCBI Taxonomy" id="2755281"/>
    <lineage>
        <taxon>Eukaryota</taxon>
        <taxon>Metazoa</taxon>
        <taxon>Ecdysozoa</taxon>
        <taxon>Arthropoda</taxon>
        <taxon>Hexapoda</taxon>
        <taxon>Insecta</taxon>
        <taxon>Pterygota</taxon>
        <taxon>Neoptera</taxon>
        <taxon>Endopterygota</taxon>
        <taxon>Coleoptera</taxon>
        <taxon>Polyphaga</taxon>
        <taxon>Cucujiformia</taxon>
        <taxon>Tenebrionidae</taxon>
        <taxon>Zophobas</taxon>
    </lineage>
</organism>
<gene>
    <name evidence="3" type="ORF">Zmor_019093</name>
</gene>
<dbReference type="InterPro" id="IPR050704">
    <property type="entry name" value="Peptidase_C85-like"/>
</dbReference>
<dbReference type="PANTHER" id="PTHR12419:SF10">
    <property type="entry name" value="DEUBIQUITINASE OTUD6B"/>
    <property type="match status" value="1"/>
</dbReference>
<dbReference type="InterPro" id="IPR003323">
    <property type="entry name" value="OTU_dom"/>
</dbReference>
<dbReference type="EMBL" id="JALNTZ010000533">
    <property type="protein sequence ID" value="KAJ3634427.1"/>
    <property type="molecule type" value="Genomic_DNA"/>
</dbReference>
<dbReference type="PANTHER" id="PTHR12419">
    <property type="entry name" value="OTU DOMAIN CONTAINING PROTEIN"/>
    <property type="match status" value="1"/>
</dbReference>
<name>A0AA38HJ89_9CUCU</name>
<feature type="non-terminal residue" evidence="3">
    <location>
        <position position="229"/>
    </location>
</feature>
<keyword evidence="4" id="KW-1185">Reference proteome</keyword>
<keyword evidence="1" id="KW-0175">Coiled coil</keyword>
<dbReference type="CDD" id="cd22748">
    <property type="entry name" value="OTU_OTUD6-like"/>
    <property type="match status" value="1"/>
</dbReference>
<dbReference type="Proteomes" id="UP001168821">
    <property type="component" value="Unassembled WGS sequence"/>
</dbReference>
<dbReference type="InterPro" id="IPR038765">
    <property type="entry name" value="Papain-like_cys_pep_sf"/>
</dbReference>
<evidence type="ECO:0000259" key="2">
    <source>
        <dbReference type="PROSITE" id="PS50802"/>
    </source>
</evidence>
<sequence length="229" mass="26391">LRENLKMEELIYRHKKELKELQAAIQALKKSVTKGDKRKKKEIDTLIKQEKKIMKQLEEMKLMEENCRSLIDHREEELSLLDSQLVVLKRKVYEVPADGNCLFSAIAHQLHINHIKPRGIAESAKTLRFCAAEYIKSNKERFLPFMHSETGEVLTEEEFDEYCYKLSHTNEWGGQLEIQALSESLHVAITVVQAARPPVSFGAGTASLYLVYFRKAFSLGEHYDSLVPV</sequence>
<accession>A0AA38HJ89</accession>
<reference evidence="3" key="1">
    <citation type="journal article" date="2023" name="G3 (Bethesda)">
        <title>Whole genome assemblies of Zophobas morio and Tenebrio molitor.</title>
        <authorList>
            <person name="Kaur S."/>
            <person name="Stinson S.A."/>
            <person name="diCenzo G.C."/>
        </authorList>
    </citation>
    <scope>NUCLEOTIDE SEQUENCE</scope>
    <source>
        <strain evidence="3">QUZm001</strain>
    </source>
</reference>